<gene>
    <name evidence="10 13" type="primary">leuD</name>
    <name evidence="13" type="ORF">MOV08_12350</name>
</gene>
<comment type="catalytic activity">
    <reaction evidence="1 10">
        <text>(2R,3S)-3-isopropylmalate = (2S)-2-isopropylmalate</text>
        <dbReference type="Rhea" id="RHEA:32287"/>
        <dbReference type="ChEBI" id="CHEBI:1178"/>
        <dbReference type="ChEBI" id="CHEBI:35121"/>
        <dbReference type="EC" id="4.2.1.33"/>
    </reaction>
</comment>
<dbReference type="PANTHER" id="PTHR43345:SF5">
    <property type="entry name" value="3-ISOPROPYLMALATE DEHYDRATASE SMALL SUBUNIT"/>
    <property type="match status" value="1"/>
</dbReference>
<dbReference type="PANTHER" id="PTHR43345">
    <property type="entry name" value="3-ISOPROPYLMALATE DEHYDRATASE SMALL SUBUNIT 2-RELATED-RELATED"/>
    <property type="match status" value="1"/>
</dbReference>
<organism evidence="13 14">
    <name type="scientific">Streptomyces yunnanensis</name>
    <dbReference type="NCBI Taxonomy" id="156453"/>
    <lineage>
        <taxon>Bacteria</taxon>
        <taxon>Bacillati</taxon>
        <taxon>Actinomycetota</taxon>
        <taxon>Actinomycetes</taxon>
        <taxon>Kitasatosporales</taxon>
        <taxon>Streptomycetaceae</taxon>
        <taxon>Streptomyces</taxon>
    </lineage>
</organism>
<proteinExistence type="inferred from homology"/>
<dbReference type="EMBL" id="CP095749">
    <property type="protein sequence ID" value="WEB39988.1"/>
    <property type="molecule type" value="Genomic_DNA"/>
</dbReference>
<dbReference type="InterPro" id="IPR033940">
    <property type="entry name" value="IPMI_Swivel"/>
</dbReference>
<keyword evidence="6 10" id="KW-0432">Leucine biosynthesis</keyword>
<feature type="compositionally biased region" description="Pro residues" evidence="11">
    <location>
        <begin position="17"/>
        <end position="28"/>
    </location>
</feature>
<reference evidence="13 14" key="1">
    <citation type="submission" date="2022-03" db="EMBL/GenBank/DDBJ databases">
        <title>Streptomyces yunnanensis P86,complete genome.</title>
        <authorList>
            <person name="Chen S."/>
            <person name="Zhang Q."/>
        </authorList>
    </citation>
    <scope>NUCLEOTIDE SEQUENCE [LARGE SCALE GENOMIC DNA]</scope>
    <source>
        <strain evidence="13 14">P86</strain>
    </source>
</reference>
<evidence type="ECO:0000256" key="10">
    <source>
        <dbReference type="HAMAP-Rule" id="MF_01031"/>
    </source>
</evidence>
<protein>
    <recommendedName>
        <fullName evidence="10">3-isopropylmalate dehydratase small subunit</fullName>
        <ecNumber evidence="10">4.2.1.33</ecNumber>
    </recommendedName>
    <alternativeName>
        <fullName evidence="10">Alpha-IPM isomerase</fullName>
        <shortName evidence="10">IPMI</shortName>
    </alternativeName>
    <alternativeName>
        <fullName evidence="10">Isopropylmalate isomerase</fullName>
    </alternativeName>
</protein>
<comment type="subunit">
    <text evidence="5 10">Heterodimer of LeuC and LeuD.</text>
</comment>
<feature type="region of interest" description="Disordered" evidence="11">
    <location>
        <begin position="1"/>
        <end position="31"/>
    </location>
</feature>
<dbReference type="Gene3D" id="3.20.19.10">
    <property type="entry name" value="Aconitase, domain 4"/>
    <property type="match status" value="1"/>
</dbReference>
<comment type="similarity">
    <text evidence="4 10">Belongs to the LeuD family. LeuD type 1 subfamily.</text>
</comment>
<keyword evidence="9 10" id="KW-0100">Branched-chain amino acid biosynthesis</keyword>
<evidence type="ECO:0000256" key="3">
    <source>
        <dbReference type="ARBA" id="ARBA00004729"/>
    </source>
</evidence>
<dbReference type="NCBIfam" id="NF002458">
    <property type="entry name" value="PRK01641.1"/>
    <property type="match status" value="1"/>
</dbReference>
<evidence type="ECO:0000256" key="5">
    <source>
        <dbReference type="ARBA" id="ARBA00011271"/>
    </source>
</evidence>
<dbReference type="InterPro" id="IPR004431">
    <property type="entry name" value="3-IsopropMal_deHydase_ssu"/>
</dbReference>
<dbReference type="InterPro" id="IPR050075">
    <property type="entry name" value="LeuD"/>
</dbReference>
<evidence type="ECO:0000256" key="9">
    <source>
        <dbReference type="ARBA" id="ARBA00023304"/>
    </source>
</evidence>
<sequence>MTASPPSSHPMPERTPEPSPENHPPAGPTPFQVYTARAVALRRDNIDTDQIVPAEFCKRVTKSGYADALFARWRKEPDFIVDRPEHRGAGVLLAGRNFGIGSSREHAVWALKDGGFRVVIATGFGDIFQRNAMNNGLLPVDQPLSVVELLMAGVERDPEREITVDLVNCRLTTGRHEGADGWDFTVNERARQLLLKGQDAISATLQRDASIARYEAGRPDWLPTLRPTG</sequence>
<evidence type="ECO:0000313" key="14">
    <source>
        <dbReference type="Proteomes" id="UP001218629"/>
    </source>
</evidence>
<dbReference type="RefSeq" id="WP_275307502.1">
    <property type="nucleotide sequence ID" value="NZ_CP095749.1"/>
</dbReference>
<evidence type="ECO:0000256" key="6">
    <source>
        <dbReference type="ARBA" id="ARBA00022430"/>
    </source>
</evidence>
<dbReference type="EC" id="4.2.1.33" evidence="10"/>
<evidence type="ECO:0000256" key="2">
    <source>
        <dbReference type="ARBA" id="ARBA00002695"/>
    </source>
</evidence>
<evidence type="ECO:0000256" key="8">
    <source>
        <dbReference type="ARBA" id="ARBA00023239"/>
    </source>
</evidence>
<feature type="domain" description="Aconitase A/isopropylmalate dehydratase small subunit swivel" evidence="12">
    <location>
        <begin position="38"/>
        <end position="142"/>
    </location>
</feature>
<dbReference type="InterPro" id="IPR000573">
    <property type="entry name" value="AconitaseA/IPMdHydase_ssu_swvl"/>
</dbReference>
<evidence type="ECO:0000259" key="12">
    <source>
        <dbReference type="Pfam" id="PF00694"/>
    </source>
</evidence>
<dbReference type="Pfam" id="PF00694">
    <property type="entry name" value="Aconitase_C"/>
    <property type="match status" value="1"/>
</dbReference>
<evidence type="ECO:0000256" key="11">
    <source>
        <dbReference type="SAM" id="MobiDB-lite"/>
    </source>
</evidence>
<comment type="pathway">
    <text evidence="3 10">Amino-acid biosynthesis; L-leucine biosynthesis; L-leucine from 3-methyl-2-oxobutanoate: step 2/4.</text>
</comment>
<keyword evidence="14" id="KW-1185">Reference proteome</keyword>
<evidence type="ECO:0000256" key="4">
    <source>
        <dbReference type="ARBA" id="ARBA00009845"/>
    </source>
</evidence>
<evidence type="ECO:0000256" key="1">
    <source>
        <dbReference type="ARBA" id="ARBA00000491"/>
    </source>
</evidence>
<keyword evidence="8 10" id="KW-0456">Lyase</keyword>
<dbReference type="InterPro" id="IPR015928">
    <property type="entry name" value="Aconitase/3IPM_dehydase_swvl"/>
</dbReference>
<name>A0ABY8A540_9ACTN</name>
<dbReference type="Proteomes" id="UP001218629">
    <property type="component" value="Chromosome"/>
</dbReference>
<dbReference type="GO" id="GO:0003861">
    <property type="term" value="F:3-isopropylmalate dehydratase activity"/>
    <property type="evidence" value="ECO:0007669"/>
    <property type="project" value="UniProtKB-EC"/>
</dbReference>
<accession>A0ABY8A540</accession>
<dbReference type="NCBIfam" id="TIGR00171">
    <property type="entry name" value="leuD"/>
    <property type="match status" value="1"/>
</dbReference>
<evidence type="ECO:0000313" key="13">
    <source>
        <dbReference type="EMBL" id="WEB39988.1"/>
    </source>
</evidence>
<dbReference type="SUPFAM" id="SSF52016">
    <property type="entry name" value="LeuD/IlvD-like"/>
    <property type="match status" value="1"/>
</dbReference>
<comment type="function">
    <text evidence="2 10">Catalyzes the isomerization between 2-isopropylmalate and 3-isopropylmalate, via the formation of 2-isopropylmaleate.</text>
</comment>
<dbReference type="HAMAP" id="MF_01031">
    <property type="entry name" value="LeuD_type1"/>
    <property type="match status" value="1"/>
</dbReference>
<keyword evidence="7 10" id="KW-0028">Amino-acid biosynthesis</keyword>
<evidence type="ECO:0000256" key="7">
    <source>
        <dbReference type="ARBA" id="ARBA00022605"/>
    </source>
</evidence>
<dbReference type="CDD" id="cd01577">
    <property type="entry name" value="IPMI_Swivel"/>
    <property type="match status" value="1"/>
</dbReference>